<sequence length="132" mass="15024">MNAKSDKIFDFWNDHSLEFLEMAMKRDYQETLTSCNGYGKKTRECGDTIEFYLMIKNAVIQSVSYNIKGCLFSHACANTVIKFANGQTIEKARKIAANDITAYLKTLPKEESHCAVHALAAFHLAIDDYEKR</sequence>
<evidence type="ECO:0000313" key="2">
    <source>
        <dbReference type="EMBL" id="SDU37975.1"/>
    </source>
</evidence>
<organism evidence="2 3">
    <name type="scientific">Desulfobacula phenolica</name>
    <dbReference type="NCBI Taxonomy" id="90732"/>
    <lineage>
        <taxon>Bacteria</taxon>
        <taxon>Pseudomonadati</taxon>
        <taxon>Thermodesulfobacteriota</taxon>
        <taxon>Desulfobacteria</taxon>
        <taxon>Desulfobacterales</taxon>
        <taxon>Desulfobacteraceae</taxon>
        <taxon>Desulfobacula</taxon>
    </lineage>
</organism>
<dbReference type="GO" id="GO:0005506">
    <property type="term" value="F:iron ion binding"/>
    <property type="evidence" value="ECO:0007669"/>
    <property type="project" value="InterPro"/>
</dbReference>
<dbReference type="AlphaFoldDB" id="A0A1H2I1Z6"/>
<dbReference type="InterPro" id="IPR002871">
    <property type="entry name" value="NIF_FeS_clus_asmbl_NifU_N"/>
</dbReference>
<accession>A0A1H2I1Z6</accession>
<reference evidence="3" key="1">
    <citation type="submission" date="2016-10" db="EMBL/GenBank/DDBJ databases">
        <authorList>
            <person name="Varghese N."/>
            <person name="Submissions S."/>
        </authorList>
    </citation>
    <scope>NUCLEOTIDE SEQUENCE [LARGE SCALE GENOMIC DNA]</scope>
    <source>
        <strain evidence="3">DSM 3384</strain>
    </source>
</reference>
<evidence type="ECO:0000313" key="3">
    <source>
        <dbReference type="Proteomes" id="UP000199608"/>
    </source>
</evidence>
<proteinExistence type="predicted"/>
<name>A0A1H2I1Z6_9BACT</name>
<dbReference type="Proteomes" id="UP000199608">
    <property type="component" value="Unassembled WGS sequence"/>
</dbReference>
<dbReference type="GO" id="GO:0016226">
    <property type="term" value="P:iron-sulfur cluster assembly"/>
    <property type="evidence" value="ECO:0007669"/>
    <property type="project" value="InterPro"/>
</dbReference>
<dbReference type="Pfam" id="PF01592">
    <property type="entry name" value="NifU_N"/>
    <property type="match status" value="1"/>
</dbReference>
<feature type="domain" description="NIF system FeS cluster assembly NifU N-terminal" evidence="1">
    <location>
        <begin position="42"/>
        <end position="132"/>
    </location>
</feature>
<dbReference type="RefSeq" id="WP_092234983.1">
    <property type="nucleotide sequence ID" value="NZ_FNLL01000007.1"/>
</dbReference>
<protein>
    <submittedName>
        <fullName evidence="2">Nitrogen fixation protein NifU</fullName>
    </submittedName>
</protein>
<dbReference type="EMBL" id="FNLL01000007">
    <property type="protein sequence ID" value="SDU37975.1"/>
    <property type="molecule type" value="Genomic_DNA"/>
</dbReference>
<dbReference type="SUPFAM" id="SSF82649">
    <property type="entry name" value="SufE/NifU"/>
    <property type="match status" value="1"/>
</dbReference>
<dbReference type="Gene3D" id="3.90.1010.10">
    <property type="match status" value="1"/>
</dbReference>
<dbReference type="GO" id="GO:0051536">
    <property type="term" value="F:iron-sulfur cluster binding"/>
    <property type="evidence" value="ECO:0007669"/>
    <property type="project" value="InterPro"/>
</dbReference>
<gene>
    <name evidence="2" type="ORF">SAMN04487931_107177</name>
</gene>
<keyword evidence="3" id="KW-1185">Reference proteome</keyword>
<dbReference type="CDD" id="cd06664">
    <property type="entry name" value="IscU_like"/>
    <property type="match status" value="1"/>
</dbReference>
<evidence type="ECO:0000259" key="1">
    <source>
        <dbReference type="Pfam" id="PF01592"/>
    </source>
</evidence>